<dbReference type="Proteomes" id="UP001305647">
    <property type="component" value="Unassembled WGS sequence"/>
</dbReference>
<feature type="compositionally biased region" description="Gly residues" evidence="1">
    <location>
        <begin position="849"/>
        <end position="861"/>
    </location>
</feature>
<name>A0AAN6Q7C4_9PEZI</name>
<feature type="region of interest" description="Disordered" evidence="1">
    <location>
        <begin position="773"/>
        <end position="792"/>
    </location>
</feature>
<evidence type="ECO:0000256" key="1">
    <source>
        <dbReference type="SAM" id="MobiDB-lite"/>
    </source>
</evidence>
<reference evidence="2" key="1">
    <citation type="journal article" date="2023" name="Mol. Phylogenet. Evol.">
        <title>Genome-scale phylogeny and comparative genomics of the fungal order Sordariales.</title>
        <authorList>
            <person name="Hensen N."/>
            <person name="Bonometti L."/>
            <person name="Westerberg I."/>
            <person name="Brannstrom I.O."/>
            <person name="Guillou S."/>
            <person name="Cros-Aarteil S."/>
            <person name="Calhoun S."/>
            <person name="Haridas S."/>
            <person name="Kuo A."/>
            <person name="Mondo S."/>
            <person name="Pangilinan J."/>
            <person name="Riley R."/>
            <person name="LaButti K."/>
            <person name="Andreopoulos B."/>
            <person name="Lipzen A."/>
            <person name="Chen C."/>
            <person name="Yan M."/>
            <person name="Daum C."/>
            <person name="Ng V."/>
            <person name="Clum A."/>
            <person name="Steindorff A."/>
            <person name="Ohm R.A."/>
            <person name="Martin F."/>
            <person name="Silar P."/>
            <person name="Natvig D.O."/>
            <person name="Lalanne C."/>
            <person name="Gautier V."/>
            <person name="Ament-Velasquez S.L."/>
            <person name="Kruys A."/>
            <person name="Hutchinson M.I."/>
            <person name="Powell A.J."/>
            <person name="Barry K."/>
            <person name="Miller A.N."/>
            <person name="Grigoriev I.V."/>
            <person name="Debuchy R."/>
            <person name="Gladieux P."/>
            <person name="Hiltunen Thoren M."/>
            <person name="Johannesson H."/>
        </authorList>
    </citation>
    <scope>NUCLEOTIDE SEQUENCE</scope>
    <source>
        <strain evidence="2">CBS 757.83</strain>
    </source>
</reference>
<protein>
    <recommendedName>
        <fullName evidence="4">Helicase-like protein</fullName>
    </recommendedName>
</protein>
<feature type="region of interest" description="Disordered" evidence="1">
    <location>
        <begin position="830"/>
        <end position="882"/>
    </location>
</feature>
<dbReference type="PANTHER" id="PTHR42345:SF2">
    <property type="entry name" value="HELICASE-LIKE PROTEIN"/>
    <property type="match status" value="1"/>
</dbReference>
<gene>
    <name evidence="2" type="ORF">N658DRAFT_423740</name>
</gene>
<proteinExistence type="predicted"/>
<dbReference type="EMBL" id="MU863632">
    <property type="protein sequence ID" value="KAK4102082.1"/>
    <property type="molecule type" value="Genomic_DNA"/>
</dbReference>
<reference evidence="2" key="2">
    <citation type="submission" date="2023-05" db="EMBL/GenBank/DDBJ databases">
        <authorList>
            <consortium name="Lawrence Berkeley National Laboratory"/>
            <person name="Steindorff A."/>
            <person name="Hensen N."/>
            <person name="Bonometti L."/>
            <person name="Westerberg I."/>
            <person name="Brannstrom I.O."/>
            <person name="Guillou S."/>
            <person name="Cros-Aarteil S."/>
            <person name="Calhoun S."/>
            <person name="Haridas S."/>
            <person name="Kuo A."/>
            <person name="Mondo S."/>
            <person name="Pangilinan J."/>
            <person name="Riley R."/>
            <person name="Labutti K."/>
            <person name="Andreopoulos B."/>
            <person name="Lipzen A."/>
            <person name="Chen C."/>
            <person name="Yanf M."/>
            <person name="Daum C."/>
            <person name="Ng V."/>
            <person name="Clum A."/>
            <person name="Ohm R."/>
            <person name="Martin F."/>
            <person name="Silar P."/>
            <person name="Natvig D."/>
            <person name="Lalanne C."/>
            <person name="Gautier V."/>
            <person name="Ament-Velasquez S.L."/>
            <person name="Kruys A."/>
            <person name="Hutchinson M.I."/>
            <person name="Powell A.J."/>
            <person name="Barry K."/>
            <person name="Miller A.N."/>
            <person name="Grigoriev I.V."/>
            <person name="Debuchy R."/>
            <person name="Gladieux P."/>
            <person name="Thoren M.H."/>
            <person name="Johannesson H."/>
        </authorList>
    </citation>
    <scope>NUCLEOTIDE SEQUENCE</scope>
    <source>
        <strain evidence="2">CBS 757.83</strain>
    </source>
</reference>
<keyword evidence="3" id="KW-1185">Reference proteome</keyword>
<feature type="region of interest" description="Disordered" evidence="1">
    <location>
        <begin position="427"/>
        <end position="462"/>
    </location>
</feature>
<feature type="region of interest" description="Disordered" evidence="1">
    <location>
        <begin position="719"/>
        <end position="739"/>
    </location>
</feature>
<accession>A0AAN6Q7C4</accession>
<sequence length="931" mass="101956">MATLTESEIEKLFSGAPQYFARSEGHYTGAPHPSVAFPWDEQLEIRDLTDHTQIEDKAWGSITAWPHITRDVNSDRSAAQRASEAKRRAHFYPRCRERPNMLSMFGLEKGSVGYQAALELAVGDALQEPQSGFESLGVRPPAVVEQRQKMLTSKDGLRHVDETVIMEQLIKNGQRYSEQHPRERRATSVLYNELFLQILHPPTKVLDHRDPYSLAVQILALVKVLAVPNMWIDFSHVEWRIRLGQLLWANTPAEDEVEDGSSTKTGESAGDVHEERYWLLLQILLACELLVRLDAITEGEELGMESIKPAEIHRFEKDANKSVKWSLIMARVWLENIEVVKTEGSERANAEEKPSGWLATLTKRMSLTRDHGVQTHQHRAPAYAIRGKHVHRQVKGLAHFARRLRWPDSDSYVSKISENCRAVVDGTPLTTPLASPSSRADSHRSSYFGGAKPDSQRRCTPSRRRKVAAALHPSGWLSKSYVSGLMLPGEGLCHFLMATLLENDPEALSTLGPVANLCGGFVYSGKSFWSTSCIVGRVLAAGKGAVECMGWISSDVIPHALGDGWVNVEVDETLEDALRINKKARLWGKKSVEKDSNVLGDTDPTSVLPADFIIPFENIYRDKAPPTLDVSLKNLNLLAPVDSVHATPTEEYGVTPISDVSRASSLPRVHTYSAAVTFTVTDIESGGEQEHTYALAKDINFVTAHPCVPSQLVKIMKSPSSPTIQQVDTSGNGTSGKTASITGHPLHRYYTYIALHLSELLTKQDFSLESLLGGSHASTSRRPSVTPAARAPSNNAAKVLVIDCITGFTPQPQEHEIPLSPVLSRTDSNASAAFFPTSPGGAAAAQGGPADGGGGGDGVGDGDAAALESASSKMHSESRRRQFGSDMEMLVRAVCVDRGWNAVISRRRRGCLACAIREAGALGWRVVIRVE</sequence>
<organism evidence="2 3">
    <name type="scientific">Parathielavia hyrcaniae</name>
    <dbReference type="NCBI Taxonomy" id="113614"/>
    <lineage>
        <taxon>Eukaryota</taxon>
        <taxon>Fungi</taxon>
        <taxon>Dikarya</taxon>
        <taxon>Ascomycota</taxon>
        <taxon>Pezizomycotina</taxon>
        <taxon>Sordariomycetes</taxon>
        <taxon>Sordariomycetidae</taxon>
        <taxon>Sordariales</taxon>
        <taxon>Chaetomiaceae</taxon>
        <taxon>Parathielavia</taxon>
    </lineage>
</organism>
<evidence type="ECO:0000313" key="2">
    <source>
        <dbReference type="EMBL" id="KAK4102082.1"/>
    </source>
</evidence>
<dbReference type="PANTHER" id="PTHR42345">
    <property type="entry name" value="TPR_REGION DOMAIN-CONTAINING PROTEIN"/>
    <property type="match status" value="1"/>
</dbReference>
<dbReference type="AlphaFoldDB" id="A0AAN6Q7C4"/>
<evidence type="ECO:0008006" key="4">
    <source>
        <dbReference type="Google" id="ProtNLM"/>
    </source>
</evidence>
<evidence type="ECO:0000313" key="3">
    <source>
        <dbReference type="Proteomes" id="UP001305647"/>
    </source>
</evidence>
<comment type="caution">
    <text evidence="2">The sequence shown here is derived from an EMBL/GenBank/DDBJ whole genome shotgun (WGS) entry which is preliminary data.</text>
</comment>